<protein>
    <submittedName>
        <fullName evidence="1">Uncharacterized protein</fullName>
    </submittedName>
</protein>
<sequence>MHRLQHPGCLKTPKQGLHSGVCTTRSAMQPALLHLLQFTVRADCSQFCFCCTQCAFNVRHADLGPLRISSTRRRRRRRRRCRQVPGCFDVASLAEQLCCGLLVPSRTCSAPNTLSQFLTDRAGKFVILRRHEHGRPVSRSESDLQGPNLGGRIPRQNFRCKSLFALGSTWNCHYFKEDARYRD</sequence>
<comment type="caution">
    <text evidence="1">The sequence shown here is derived from an EMBL/GenBank/DDBJ whole genome shotgun (WGS) entry which is preliminary data.</text>
</comment>
<dbReference type="Proteomes" id="UP000799754">
    <property type="component" value="Unassembled WGS sequence"/>
</dbReference>
<accession>A0ACB6S326</accession>
<dbReference type="EMBL" id="MU006713">
    <property type="protein sequence ID" value="KAF2628429.1"/>
    <property type="molecule type" value="Genomic_DNA"/>
</dbReference>
<proteinExistence type="predicted"/>
<keyword evidence="2" id="KW-1185">Reference proteome</keyword>
<organism evidence="1 2">
    <name type="scientific">Macroventuria anomochaeta</name>
    <dbReference type="NCBI Taxonomy" id="301207"/>
    <lineage>
        <taxon>Eukaryota</taxon>
        <taxon>Fungi</taxon>
        <taxon>Dikarya</taxon>
        <taxon>Ascomycota</taxon>
        <taxon>Pezizomycotina</taxon>
        <taxon>Dothideomycetes</taxon>
        <taxon>Pleosporomycetidae</taxon>
        <taxon>Pleosporales</taxon>
        <taxon>Pleosporineae</taxon>
        <taxon>Didymellaceae</taxon>
        <taxon>Macroventuria</taxon>
    </lineage>
</organism>
<evidence type="ECO:0000313" key="2">
    <source>
        <dbReference type="Proteomes" id="UP000799754"/>
    </source>
</evidence>
<reference evidence="1" key="1">
    <citation type="journal article" date="2020" name="Stud. Mycol.">
        <title>101 Dothideomycetes genomes: a test case for predicting lifestyles and emergence of pathogens.</title>
        <authorList>
            <person name="Haridas S."/>
            <person name="Albert R."/>
            <person name="Binder M."/>
            <person name="Bloem J."/>
            <person name="Labutti K."/>
            <person name="Salamov A."/>
            <person name="Andreopoulos B."/>
            <person name="Baker S."/>
            <person name="Barry K."/>
            <person name="Bills G."/>
            <person name="Bluhm B."/>
            <person name="Cannon C."/>
            <person name="Castanera R."/>
            <person name="Culley D."/>
            <person name="Daum C."/>
            <person name="Ezra D."/>
            <person name="Gonzalez J."/>
            <person name="Henrissat B."/>
            <person name="Kuo A."/>
            <person name="Liang C."/>
            <person name="Lipzen A."/>
            <person name="Lutzoni F."/>
            <person name="Magnuson J."/>
            <person name="Mondo S."/>
            <person name="Nolan M."/>
            <person name="Ohm R."/>
            <person name="Pangilinan J."/>
            <person name="Park H.-J."/>
            <person name="Ramirez L."/>
            <person name="Alfaro M."/>
            <person name="Sun H."/>
            <person name="Tritt A."/>
            <person name="Yoshinaga Y."/>
            <person name="Zwiers L.-H."/>
            <person name="Turgeon B."/>
            <person name="Goodwin S."/>
            <person name="Spatafora J."/>
            <person name="Crous P."/>
            <person name="Grigoriev I."/>
        </authorList>
    </citation>
    <scope>NUCLEOTIDE SEQUENCE</scope>
    <source>
        <strain evidence="1">CBS 525.71</strain>
    </source>
</reference>
<evidence type="ECO:0000313" key="1">
    <source>
        <dbReference type="EMBL" id="KAF2628429.1"/>
    </source>
</evidence>
<gene>
    <name evidence="1" type="ORF">BU25DRAFT_35680</name>
</gene>
<name>A0ACB6S326_9PLEO</name>